<keyword evidence="1" id="KW-0677">Repeat</keyword>
<dbReference type="Pfam" id="PF12854">
    <property type="entry name" value="PPR_1"/>
    <property type="match status" value="1"/>
</dbReference>
<dbReference type="Proteomes" id="UP000322667">
    <property type="component" value="Chromosome D11"/>
</dbReference>
<dbReference type="AlphaFoldDB" id="A0A5D2IXT4"/>
<dbReference type="PANTHER" id="PTHR47931:SF2">
    <property type="entry name" value="OS01G0228400 PROTEIN"/>
    <property type="match status" value="1"/>
</dbReference>
<evidence type="ECO:0000313" key="3">
    <source>
        <dbReference type="EMBL" id="TYH46736.1"/>
    </source>
</evidence>
<dbReference type="Pfam" id="PF01535">
    <property type="entry name" value="PPR"/>
    <property type="match status" value="2"/>
</dbReference>
<evidence type="ECO:0000256" key="1">
    <source>
        <dbReference type="ARBA" id="ARBA00022737"/>
    </source>
</evidence>
<organism evidence="3 4">
    <name type="scientific">Gossypium tomentosum</name>
    <name type="common">Hawaiian cotton</name>
    <name type="synonym">Gossypium sandvicense</name>
    <dbReference type="NCBI Taxonomy" id="34277"/>
    <lineage>
        <taxon>Eukaryota</taxon>
        <taxon>Viridiplantae</taxon>
        <taxon>Streptophyta</taxon>
        <taxon>Embryophyta</taxon>
        <taxon>Tracheophyta</taxon>
        <taxon>Spermatophyta</taxon>
        <taxon>Magnoliopsida</taxon>
        <taxon>eudicotyledons</taxon>
        <taxon>Gunneridae</taxon>
        <taxon>Pentapetalae</taxon>
        <taxon>rosids</taxon>
        <taxon>malvids</taxon>
        <taxon>Malvales</taxon>
        <taxon>Malvaceae</taxon>
        <taxon>Malvoideae</taxon>
        <taxon>Gossypium</taxon>
    </lineage>
</organism>
<dbReference type="InterPro" id="IPR011990">
    <property type="entry name" value="TPR-like_helical_dom_sf"/>
</dbReference>
<protein>
    <recommendedName>
        <fullName evidence="5">Pentacotripeptide-repeat region of PRORP domain-containing protein</fullName>
    </recommendedName>
</protein>
<feature type="repeat" description="PPR" evidence="2">
    <location>
        <begin position="256"/>
        <end position="290"/>
    </location>
</feature>
<dbReference type="EMBL" id="CM017633">
    <property type="protein sequence ID" value="TYH46736.1"/>
    <property type="molecule type" value="Genomic_DNA"/>
</dbReference>
<feature type="repeat" description="PPR" evidence="2">
    <location>
        <begin position="186"/>
        <end position="220"/>
    </location>
</feature>
<sequence>MAKRMISRSLLSSVKSSYPQNFPSLFHHPITTKISSLKPLSFFSFSSYHQPTHTTSPALFKLTHKDWLSPTEILKIFDNLKDPNSLISVLAQYSARKDYKPTEPLFTLLINKLAYAQDFDSIENIMEKLKREKACRLSDEFFQNVIKKYGHVGGRIKRAIEILLSMPEYVTWPSYGKAPNLGVEIEACTLNILTKGLCENGKLEFAFQLLDEFPKQRCKPNVRTYSTLMHGLCDKGKVDEAFELMGRMETEGIDADAVSFNILISGLRKQGRIDEGVKLLEIMKKKGCYPNAGSYQEVLYGLLDAARFMEAKEIMGRMVFERVNPSFDSYKKLIHGFCKGKMVKEVDWALKQMVRHGFVPKMGMWIQIVDCVFARNKNNTCDCSLLGEIINS</sequence>
<dbReference type="Pfam" id="PF13041">
    <property type="entry name" value="PPR_2"/>
    <property type="match status" value="1"/>
</dbReference>
<feature type="repeat" description="PPR" evidence="2">
    <location>
        <begin position="221"/>
        <end position="255"/>
    </location>
</feature>
<accession>A0A5D2IXT4</accession>
<proteinExistence type="predicted"/>
<keyword evidence="4" id="KW-1185">Reference proteome</keyword>
<gene>
    <name evidence="3" type="ORF">ES332_D11G359300v1</name>
</gene>
<evidence type="ECO:0000256" key="2">
    <source>
        <dbReference type="PROSITE-ProRule" id="PRU00708"/>
    </source>
</evidence>
<feature type="repeat" description="PPR" evidence="2">
    <location>
        <begin position="326"/>
        <end position="360"/>
    </location>
</feature>
<dbReference type="PROSITE" id="PS51375">
    <property type="entry name" value="PPR"/>
    <property type="match status" value="4"/>
</dbReference>
<dbReference type="PANTHER" id="PTHR47931">
    <property type="entry name" value="OS01G0228400 PROTEIN"/>
    <property type="match status" value="1"/>
</dbReference>
<name>A0A5D2IXT4_GOSTO</name>
<dbReference type="NCBIfam" id="TIGR00756">
    <property type="entry name" value="PPR"/>
    <property type="match status" value="4"/>
</dbReference>
<dbReference type="Gene3D" id="1.25.40.10">
    <property type="entry name" value="Tetratricopeptide repeat domain"/>
    <property type="match status" value="3"/>
</dbReference>
<evidence type="ECO:0000313" key="4">
    <source>
        <dbReference type="Proteomes" id="UP000322667"/>
    </source>
</evidence>
<evidence type="ECO:0008006" key="5">
    <source>
        <dbReference type="Google" id="ProtNLM"/>
    </source>
</evidence>
<dbReference type="InterPro" id="IPR002885">
    <property type="entry name" value="PPR_rpt"/>
</dbReference>
<reference evidence="3 4" key="1">
    <citation type="submission" date="2019-07" db="EMBL/GenBank/DDBJ databases">
        <title>WGS assembly of Gossypium tomentosum.</title>
        <authorList>
            <person name="Chen Z.J."/>
            <person name="Sreedasyam A."/>
            <person name="Ando A."/>
            <person name="Song Q."/>
            <person name="De L."/>
            <person name="Hulse-Kemp A."/>
            <person name="Ding M."/>
            <person name="Ye W."/>
            <person name="Kirkbride R."/>
            <person name="Jenkins J."/>
            <person name="Plott C."/>
            <person name="Lovell J."/>
            <person name="Lin Y.-M."/>
            <person name="Vaughn R."/>
            <person name="Liu B."/>
            <person name="Li W."/>
            <person name="Simpson S."/>
            <person name="Scheffler B."/>
            <person name="Saski C."/>
            <person name="Grover C."/>
            <person name="Hu G."/>
            <person name="Conover J."/>
            <person name="Carlson J."/>
            <person name="Shu S."/>
            <person name="Boston L."/>
            <person name="Williams M."/>
            <person name="Peterson D."/>
            <person name="Mcgee K."/>
            <person name="Jones D."/>
            <person name="Wendel J."/>
            <person name="Stelly D."/>
            <person name="Grimwood J."/>
            <person name="Schmutz J."/>
        </authorList>
    </citation>
    <scope>NUCLEOTIDE SEQUENCE [LARGE SCALE GENOMIC DNA]</scope>
    <source>
        <strain evidence="3">7179.01</strain>
    </source>
</reference>